<keyword evidence="2" id="KW-1003">Cell membrane</keyword>
<feature type="transmembrane region" description="Helical" evidence="6">
    <location>
        <begin position="251"/>
        <end position="272"/>
    </location>
</feature>
<reference evidence="8" key="1">
    <citation type="journal article" date="2019" name="Int. J. Syst. Evol. Microbiol.">
        <title>The Global Catalogue of Microorganisms (GCM) 10K type strain sequencing project: providing services to taxonomists for standard genome sequencing and annotation.</title>
        <authorList>
            <consortium name="The Broad Institute Genomics Platform"/>
            <consortium name="The Broad Institute Genome Sequencing Center for Infectious Disease"/>
            <person name="Wu L."/>
            <person name="Ma J."/>
        </authorList>
    </citation>
    <scope>NUCLEOTIDE SEQUENCE [LARGE SCALE GENOMIC DNA]</scope>
    <source>
        <strain evidence="8">JCM 18325</strain>
    </source>
</reference>
<dbReference type="Gene3D" id="1.10.357.140">
    <property type="entry name" value="UbiA prenyltransferase"/>
    <property type="match status" value="1"/>
</dbReference>
<comment type="caution">
    <text evidence="7">The sequence shown here is derived from an EMBL/GenBank/DDBJ whole genome shotgun (WGS) entry which is preliminary data.</text>
</comment>
<dbReference type="EMBL" id="BAABJW010000002">
    <property type="protein sequence ID" value="GAA4807174.1"/>
    <property type="molecule type" value="Genomic_DNA"/>
</dbReference>
<dbReference type="InterPro" id="IPR000537">
    <property type="entry name" value="UbiA_prenyltransferase"/>
</dbReference>
<dbReference type="InterPro" id="IPR044878">
    <property type="entry name" value="UbiA_sf"/>
</dbReference>
<comment type="subcellular location">
    <subcellularLocation>
        <location evidence="1">Membrane</location>
        <topology evidence="1">Multi-pass membrane protein</topology>
    </subcellularLocation>
</comment>
<dbReference type="RefSeq" id="WP_345276063.1">
    <property type="nucleotide sequence ID" value="NZ_BAABJW010000002.1"/>
</dbReference>
<feature type="transmembrane region" description="Helical" evidence="6">
    <location>
        <begin position="136"/>
        <end position="160"/>
    </location>
</feature>
<feature type="transmembrane region" description="Helical" evidence="6">
    <location>
        <begin position="284"/>
        <end position="303"/>
    </location>
</feature>
<evidence type="ECO:0000256" key="3">
    <source>
        <dbReference type="ARBA" id="ARBA00022692"/>
    </source>
</evidence>
<sequence>MLAFLNLIRCKNLLMIALVQLLIKYALLEPFGVQTSLGTFGISLLILSTISIAAAGNIINDIHDIETDFVNKPRKVIVGNAISEKTSYQLFIILNVVGVGLGYYLSLRVNRASFFSIFVMISVLLYIYATYLKRTFIVGNVVISVLVALSIIIVGVFELLPSITPFNQKIQLTFFKIIFDYALFAFIINLLREIAKDIEDINGDYKAQMNTLPIVIGRERAKNVLKFLNFIPLVGFVFYIISNLYKHPMAVSYFLVFVLGPLIFICIKTFGAETKKDFHQLSQMYKWVMLFGMLSLLLYKFIILN</sequence>
<keyword evidence="8" id="KW-1185">Reference proteome</keyword>
<feature type="transmembrane region" description="Helical" evidence="6">
    <location>
        <begin position="172"/>
        <end position="191"/>
    </location>
</feature>
<evidence type="ECO:0000256" key="4">
    <source>
        <dbReference type="ARBA" id="ARBA00022989"/>
    </source>
</evidence>
<dbReference type="PANTHER" id="PTHR42723">
    <property type="entry name" value="CHLOROPHYLL SYNTHASE"/>
    <property type="match status" value="1"/>
</dbReference>
<feature type="transmembrane region" description="Helical" evidence="6">
    <location>
        <begin position="88"/>
        <end position="106"/>
    </location>
</feature>
<evidence type="ECO:0000313" key="7">
    <source>
        <dbReference type="EMBL" id="GAA4807174.1"/>
    </source>
</evidence>
<keyword evidence="3 6" id="KW-0812">Transmembrane</keyword>
<organism evidence="7 8">
    <name type="scientific">Litoribaculum gwangyangense</name>
    <dbReference type="NCBI Taxonomy" id="1130722"/>
    <lineage>
        <taxon>Bacteria</taxon>
        <taxon>Pseudomonadati</taxon>
        <taxon>Bacteroidota</taxon>
        <taxon>Flavobacteriia</taxon>
        <taxon>Flavobacteriales</taxon>
        <taxon>Flavobacteriaceae</taxon>
        <taxon>Litoribaculum</taxon>
    </lineage>
</organism>
<dbReference type="PANTHER" id="PTHR42723:SF1">
    <property type="entry name" value="CHLOROPHYLL SYNTHASE, CHLOROPLASTIC"/>
    <property type="match status" value="1"/>
</dbReference>
<protein>
    <submittedName>
        <fullName evidence="7">Geranylgeranylglycerol-phosphate geranylgeranyltransferase</fullName>
    </submittedName>
</protein>
<evidence type="ECO:0000256" key="6">
    <source>
        <dbReference type="SAM" id="Phobius"/>
    </source>
</evidence>
<feature type="transmembrane region" description="Helical" evidence="6">
    <location>
        <begin position="112"/>
        <end position="129"/>
    </location>
</feature>
<evidence type="ECO:0000256" key="1">
    <source>
        <dbReference type="ARBA" id="ARBA00004141"/>
    </source>
</evidence>
<dbReference type="NCBIfam" id="NF009512">
    <property type="entry name" value="PRK12872.1-1"/>
    <property type="match status" value="1"/>
</dbReference>
<keyword evidence="5 6" id="KW-0472">Membrane</keyword>
<feature type="transmembrane region" description="Helical" evidence="6">
    <location>
        <begin position="227"/>
        <end position="245"/>
    </location>
</feature>
<evidence type="ECO:0000256" key="2">
    <source>
        <dbReference type="ARBA" id="ARBA00022475"/>
    </source>
</evidence>
<feature type="transmembrane region" description="Helical" evidence="6">
    <location>
        <begin position="38"/>
        <end position="59"/>
    </location>
</feature>
<keyword evidence="4 6" id="KW-1133">Transmembrane helix</keyword>
<dbReference type="CDD" id="cd13961">
    <property type="entry name" value="PT_UbiA_DGGGPS"/>
    <property type="match status" value="1"/>
</dbReference>
<proteinExistence type="predicted"/>
<dbReference type="Gene3D" id="1.20.120.1780">
    <property type="entry name" value="UbiA prenyltransferase"/>
    <property type="match status" value="1"/>
</dbReference>
<dbReference type="InterPro" id="IPR050475">
    <property type="entry name" value="Prenyltransferase_related"/>
</dbReference>
<name>A0ABP9CAK9_9FLAO</name>
<evidence type="ECO:0000313" key="8">
    <source>
        <dbReference type="Proteomes" id="UP001501433"/>
    </source>
</evidence>
<evidence type="ECO:0000256" key="5">
    <source>
        <dbReference type="ARBA" id="ARBA00023136"/>
    </source>
</evidence>
<gene>
    <name evidence="7" type="ORF">GCM10023330_12120</name>
</gene>
<dbReference type="Pfam" id="PF01040">
    <property type="entry name" value="UbiA"/>
    <property type="match status" value="1"/>
</dbReference>
<dbReference type="Proteomes" id="UP001501433">
    <property type="component" value="Unassembled WGS sequence"/>
</dbReference>
<accession>A0ABP9CAK9</accession>